<comment type="subunit">
    <text evidence="5">Heterooligomer composed of large and small subunits.</text>
</comment>
<dbReference type="GO" id="GO:0003676">
    <property type="term" value="F:nucleic acid binding"/>
    <property type="evidence" value="ECO:0007669"/>
    <property type="project" value="InterPro"/>
</dbReference>
<evidence type="ECO:0000259" key="9">
    <source>
        <dbReference type="Pfam" id="PF13742"/>
    </source>
</evidence>
<dbReference type="STRING" id="62928.azo1467"/>
<comment type="subcellular location">
    <subcellularLocation>
        <location evidence="5 6">Cytoplasm</location>
    </subcellularLocation>
</comment>
<evidence type="ECO:0000256" key="4">
    <source>
        <dbReference type="ARBA" id="ARBA00022839"/>
    </source>
</evidence>
<dbReference type="InterPro" id="IPR025824">
    <property type="entry name" value="OB-fold_nuc-bd_dom"/>
</dbReference>
<dbReference type="InterPro" id="IPR003753">
    <property type="entry name" value="Exonuc_VII_L"/>
</dbReference>
<evidence type="ECO:0000256" key="2">
    <source>
        <dbReference type="ARBA" id="ARBA00022722"/>
    </source>
</evidence>
<feature type="domain" description="Exonuclease VII large subunit C-terminal" evidence="8">
    <location>
        <begin position="136"/>
        <end position="449"/>
    </location>
</feature>
<evidence type="ECO:0000256" key="7">
    <source>
        <dbReference type="SAM" id="Coils"/>
    </source>
</evidence>
<feature type="coiled-coil region" evidence="7">
    <location>
        <begin position="295"/>
        <end position="343"/>
    </location>
</feature>
<evidence type="ECO:0000256" key="6">
    <source>
        <dbReference type="RuleBase" id="RU004355"/>
    </source>
</evidence>
<dbReference type="Pfam" id="PF13742">
    <property type="entry name" value="tRNA_anti_2"/>
    <property type="match status" value="1"/>
</dbReference>
<dbReference type="EC" id="3.1.11.6" evidence="5"/>
<protein>
    <recommendedName>
        <fullName evidence="5">Exodeoxyribonuclease 7 large subunit</fullName>
        <ecNumber evidence="5">3.1.11.6</ecNumber>
    </recommendedName>
    <alternativeName>
        <fullName evidence="5">Exodeoxyribonuclease VII large subunit</fullName>
        <shortName evidence="5">Exonuclease VII large subunit</shortName>
    </alternativeName>
</protein>
<dbReference type="HOGENOM" id="CLU_023625_3_1_4"/>
<sequence>MKFASQSPEASPLSLSAQVLTVSALNRLAREVLESAIPLLWVSGEISNLTRAASGHLYFTLKDEQAQVRCAMWRNRAQLLPFRPENGMRVEARALVTVYEVRGDYQLGVEALRPAGIGNLFEAFTRLKEKLAAEGLFDTAVKRPLPPYPRGIGIVTSPAAAALRDVLVTLKRRAPQLPVVLYPAPVQGADAPLRLVAALEAAAARAAEDGIDLVLLVRGGGSIEDLQAFNDEGLARAIRRSPLPVVCGVGHETDFTIADFAADLRAPTPTGAAELASAGFHAARDRVLALDQHLARAMQRRLDTLAQLLDRAALRLVHPRQRLAAARVQLATLERRLHDAGTRQLQRTDERLARLGLRLRGRRPDLARARADQHQLAARLRRGLDTVMQRHRLRLEALQDHLKHLAPDAVLARGYSITRDAHGHILRSVQDIGVGDAVSVQLADGRLDAEVTATQPPRP</sequence>
<evidence type="ECO:0000259" key="8">
    <source>
        <dbReference type="Pfam" id="PF02601"/>
    </source>
</evidence>
<evidence type="ECO:0000256" key="1">
    <source>
        <dbReference type="ARBA" id="ARBA00022490"/>
    </source>
</evidence>
<dbReference type="EMBL" id="AM406670">
    <property type="protein sequence ID" value="CAL94084.1"/>
    <property type="molecule type" value="Genomic_DNA"/>
</dbReference>
<dbReference type="NCBIfam" id="TIGR00237">
    <property type="entry name" value="xseA"/>
    <property type="match status" value="1"/>
</dbReference>
<reference evidence="10 11" key="1">
    <citation type="journal article" date="2006" name="Nat. Biotechnol.">
        <title>Complete genome of the mutualistic, N2-fixing grass endophyte Azoarcus sp. strain BH72.</title>
        <authorList>
            <person name="Krause A."/>
            <person name="Ramakumar A."/>
            <person name="Bartels D."/>
            <person name="Battistoni F."/>
            <person name="Bekel T."/>
            <person name="Boch J."/>
            <person name="Boehm M."/>
            <person name="Friedrich F."/>
            <person name="Hurek T."/>
            <person name="Krause L."/>
            <person name="Linke B."/>
            <person name="McHardy A.C."/>
            <person name="Sarkar A."/>
            <person name="Schneiker S."/>
            <person name="Syed A.A."/>
            <person name="Thauer R."/>
            <person name="Vorhoelter F.-J."/>
            <person name="Weidner S."/>
            <person name="Puehler A."/>
            <person name="Reinhold-Hurek B."/>
            <person name="Kaiser O."/>
            <person name="Goesmann A."/>
        </authorList>
    </citation>
    <scope>NUCLEOTIDE SEQUENCE [LARGE SCALE GENOMIC DNA]</scope>
    <source>
        <strain evidence="10 11">BH72</strain>
    </source>
</reference>
<keyword evidence="1 5" id="KW-0963">Cytoplasm</keyword>
<dbReference type="GO" id="GO:0005737">
    <property type="term" value="C:cytoplasm"/>
    <property type="evidence" value="ECO:0007669"/>
    <property type="project" value="UniProtKB-SubCell"/>
</dbReference>
<evidence type="ECO:0000313" key="10">
    <source>
        <dbReference type="EMBL" id="CAL94084.1"/>
    </source>
</evidence>
<dbReference type="GO" id="GO:0006308">
    <property type="term" value="P:DNA catabolic process"/>
    <property type="evidence" value="ECO:0007669"/>
    <property type="project" value="UniProtKB-UniRule"/>
</dbReference>
<keyword evidence="3 5" id="KW-0378">Hydrolase</keyword>
<name>A1K5H9_AZOSB</name>
<dbReference type="KEGG" id="azo:azo1467"/>
<keyword evidence="4 5" id="KW-0269">Exonuclease</keyword>
<dbReference type="GO" id="GO:0008855">
    <property type="term" value="F:exodeoxyribonuclease VII activity"/>
    <property type="evidence" value="ECO:0007669"/>
    <property type="project" value="UniProtKB-UniRule"/>
</dbReference>
<keyword evidence="11" id="KW-1185">Reference proteome</keyword>
<gene>
    <name evidence="5 10" type="primary">xseA</name>
    <name evidence="10" type="ordered locus">azo1467</name>
</gene>
<accession>A1K5H9</accession>
<comment type="similarity">
    <text evidence="5 6">Belongs to the XseA family.</text>
</comment>
<dbReference type="Pfam" id="PF02601">
    <property type="entry name" value="Exonuc_VII_L"/>
    <property type="match status" value="1"/>
</dbReference>
<evidence type="ECO:0000256" key="3">
    <source>
        <dbReference type="ARBA" id="ARBA00022801"/>
    </source>
</evidence>
<feature type="domain" description="OB-fold nucleic acid binding" evidence="9">
    <location>
        <begin position="20"/>
        <end position="112"/>
    </location>
</feature>
<keyword evidence="2 5" id="KW-0540">Nuclease</keyword>
<dbReference type="Proteomes" id="UP000002588">
    <property type="component" value="Chromosome"/>
</dbReference>
<dbReference type="GO" id="GO:0009318">
    <property type="term" value="C:exodeoxyribonuclease VII complex"/>
    <property type="evidence" value="ECO:0007669"/>
    <property type="project" value="UniProtKB-UniRule"/>
</dbReference>
<evidence type="ECO:0000256" key="5">
    <source>
        <dbReference type="HAMAP-Rule" id="MF_00378"/>
    </source>
</evidence>
<dbReference type="AlphaFoldDB" id="A1K5H9"/>
<dbReference type="PANTHER" id="PTHR30008">
    <property type="entry name" value="EXODEOXYRIBONUCLEASE 7 LARGE SUBUNIT"/>
    <property type="match status" value="1"/>
</dbReference>
<dbReference type="PANTHER" id="PTHR30008:SF0">
    <property type="entry name" value="EXODEOXYRIBONUCLEASE 7 LARGE SUBUNIT"/>
    <property type="match status" value="1"/>
</dbReference>
<dbReference type="HAMAP" id="MF_00378">
    <property type="entry name" value="Exonuc_7_L"/>
    <property type="match status" value="1"/>
</dbReference>
<keyword evidence="7" id="KW-0175">Coiled coil</keyword>
<comment type="function">
    <text evidence="5">Bidirectionally degrades single-stranded DNA into large acid-insoluble oligonucleotides, which are then degraded further into small acid-soluble oligonucleotides.</text>
</comment>
<dbReference type="CDD" id="cd04489">
    <property type="entry name" value="ExoVII_LU_OBF"/>
    <property type="match status" value="1"/>
</dbReference>
<comment type="catalytic activity">
    <reaction evidence="5 6">
        <text>Exonucleolytic cleavage in either 5'- to 3'- or 3'- to 5'-direction to yield nucleoside 5'-phosphates.</text>
        <dbReference type="EC" id="3.1.11.6"/>
    </reaction>
</comment>
<proteinExistence type="inferred from homology"/>
<dbReference type="eggNOG" id="COG1570">
    <property type="taxonomic scope" value="Bacteria"/>
</dbReference>
<dbReference type="InterPro" id="IPR020579">
    <property type="entry name" value="Exonuc_VII_lsu_C"/>
</dbReference>
<organism evidence="10 11">
    <name type="scientific">Azoarcus sp. (strain BH72)</name>
    <dbReference type="NCBI Taxonomy" id="418699"/>
    <lineage>
        <taxon>Bacteria</taxon>
        <taxon>Pseudomonadati</taxon>
        <taxon>Pseudomonadota</taxon>
        <taxon>Betaproteobacteria</taxon>
        <taxon>Rhodocyclales</taxon>
        <taxon>Zoogloeaceae</taxon>
        <taxon>Azoarcus</taxon>
    </lineage>
</organism>
<dbReference type="RefSeq" id="WP_011765200.1">
    <property type="nucleotide sequence ID" value="NC_008702.1"/>
</dbReference>
<evidence type="ECO:0000313" key="11">
    <source>
        <dbReference type="Proteomes" id="UP000002588"/>
    </source>
</evidence>